<evidence type="ECO:0000256" key="1">
    <source>
        <dbReference type="ARBA" id="ARBA00004323"/>
    </source>
</evidence>
<protein>
    <recommendedName>
        <fullName evidence="11">Hexosyltransferase</fullName>
        <ecNumber evidence="11">2.4.1.-</ecNumber>
    </recommendedName>
</protein>
<evidence type="ECO:0000256" key="9">
    <source>
        <dbReference type="ARBA" id="ARBA00023136"/>
    </source>
</evidence>
<evidence type="ECO:0000256" key="2">
    <source>
        <dbReference type="ARBA" id="ARBA00008661"/>
    </source>
</evidence>
<dbReference type="PANTHER" id="PTHR11214:SF3">
    <property type="entry name" value="BETA-1,3-GALACTOSYLTRANSFERASE 6"/>
    <property type="match status" value="1"/>
</dbReference>
<dbReference type="PANTHER" id="PTHR11214">
    <property type="entry name" value="BETA-1,3-N-ACETYLGLUCOSAMINYLTRANSFERASE"/>
    <property type="match status" value="1"/>
</dbReference>
<comment type="subcellular location">
    <subcellularLocation>
        <location evidence="1 11">Golgi apparatus membrane</location>
        <topology evidence="1 11">Single-pass type II membrane protein</topology>
    </subcellularLocation>
</comment>
<keyword evidence="10" id="KW-0325">Glycoprotein</keyword>
<comment type="similarity">
    <text evidence="2 11">Belongs to the glycosyltransferase 31 family.</text>
</comment>
<keyword evidence="6" id="KW-0735">Signal-anchor</keyword>
<dbReference type="AlphaFoldDB" id="A0AAN8Q8R6"/>
<proteinExistence type="inferred from homology"/>
<keyword evidence="8 11" id="KW-0333">Golgi apparatus</keyword>
<dbReference type="FunFam" id="3.90.550.50:FF:000001">
    <property type="entry name" value="Hexosyltransferase"/>
    <property type="match status" value="1"/>
</dbReference>
<dbReference type="Pfam" id="PF01762">
    <property type="entry name" value="Galactosyl_T"/>
    <property type="match status" value="1"/>
</dbReference>
<dbReference type="GO" id="GO:0006493">
    <property type="term" value="P:protein O-linked glycosylation"/>
    <property type="evidence" value="ECO:0007669"/>
    <property type="project" value="TreeGrafter"/>
</dbReference>
<evidence type="ECO:0000313" key="12">
    <source>
        <dbReference type="EMBL" id="KAK6192017.1"/>
    </source>
</evidence>
<evidence type="ECO:0000256" key="3">
    <source>
        <dbReference type="ARBA" id="ARBA00022676"/>
    </source>
</evidence>
<gene>
    <name evidence="12" type="ORF">SNE40_003572</name>
</gene>
<evidence type="ECO:0000256" key="8">
    <source>
        <dbReference type="ARBA" id="ARBA00023034"/>
    </source>
</evidence>
<dbReference type="GO" id="GO:0016758">
    <property type="term" value="F:hexosyltransferase activity"/>
    <property type="evidence" value="ECO:0007669"/>
    <property type="project" value="InterPro"/>
</dbReference>
<evidence type="ECO:0000256" key="11">
    <source>
        <dbReference type="RuleBase" id="RU363063"/>
    </source>
</evidence>
<dbReference type="InterPro" id="IPR002659">
    <property type="entry name" value="Glyco_trans_31"/>
</dbReference>
<evidence type="ECO:0000256" key="10">
    <source>
        <dbReference type="ARBA" id="ARBA00023180"/>
    </source>
</evidence>
<evidence type="ECO:0000256" key="6">
    <source>
        <dbReference type="ARBA" id="ARBA00022968"/>
    </source>
</evidence>
<name>A0AAN8Q8R6_PATCE</name>
<keyword evidence="7" id="KW-1133">Transmembrane helix</keyword>
<sequence>MFDKRKNFKKKVIQTVGLCLALFFYLQYVQLVEIIHAFMDSSHSCSMVKRRNEDLSIIHYHNRSKALTFDLANIQFINIGKPCPPDQQIFLTVCIISSPENGDSRDVIRKTWASNSMNNKIHYIFIVGKSATTSISLQIAEESKRENDIVFIDYEETYRNLTYKSVAILKWSSIFCAESKYIVKIDDDIFVDIPALFNILLNITYPKVIVGHVIRGAVPIRRFKSKFFVDTKDYYRDIYPDYITGLCYAISTDLLQGMLDAANTCHILPIEDMYVTGILGYQAGARFVGNCGFTYTYISVDGWSRNHLVIMAHKYIPSQVQAIWDMRQSLFPKTTSWITYLSHLLIA</sequence>
<dbReference type="EC" id="2.4.1.-" evidence="11"/>
<dbReference type="GO" id="GO:0000139">
    <property type="term" value="C:Golgi membrane"/>
    <property type="evidence" value="ECO:0007669"/>
    <property type="project" value="UniProtKB-SubCell"/>
</dbReference>
<dbReference type="Proteomes" id="UP001347796">
    <property type="component" value="Unassembled WGS sequence"/>
</dbReference>
<keyword evidence="4" id="KW-0808">Transferase</keyword>
<comment type="caution">
    <text evidence="12">The sequence shown here is derived from an EMBL/GenBank/DDBJ whole genome shotgun (WGS) entry which is preliminary data.</text>
</comment>
<keyword evidence="13" id="KW-1185">Reference proteome</keyword>
<evidence type="ECO:0000313" key="13">
    <source>
        <dbReference type="Proteomes" id="UP001347796"/>
    </source>
</evidence>
<evidence type="ECO:0000256" key="4">
    <source>
        <dbReference type="ARBA" id="ARBA00022679"/>
    </source>
</evidence>
<keyword evidence="9" id="KW-0472">Membrane</keyword>
<keyword evidence="5" id="KW-0812">Transmembrane</keyword>
<evidence type="ECO:0000256" key="5">
    <source>
        <dbReference type="ARBA" id="ARBA00022692"/>
    </source>
</evidence>
<organism evidence="12 13">
    <name type="scientific">Patella caerulea</name>
    <name type="common">Rayed Mediterranean limpet</name>
    <dbReference type="NCBI Taxonomy" id="87958"/>
    <lineage>
        <taxon>Eukaryota</taxon>
        <taxon>Metazoa</taxon>
        <taxon>Spiralia</taxon>
        <taxon>Lophotrochozoa</taxon>
        <taxon>Mollusca</taxon>
        <taxon>Gastropoda</taxon>
        <taxon>Patellogastropoda</taxon>
        <taxon>Patelloidea</taxon>
        <taxon>Patellidae</taxon>
        <taxon>Patella</taxon>
    </lineage>
</organism>
<reference evidence="12 13" key="1">
    <citation type="submission" date="2024-01" db="EMBL/GenBank/DDBJ databases">
        <title>The genome of the rayed Mediterranean limpet Patella caerulea (Linnaeus, 1758).</title>
        <authorList>
            <person name="Anh-Thu Weber A."/>
            <person name="Halstead-Nussloch G."/>
        </authorList>
    </citation>
    <scope>NUCLEOTIDE SEQUENCE [LARGE SCALE GENOMIC DNA]</scope>
    <source>
        <strain evidence="12">AATW-2023a</strain>
        <tissue evidence="12">Whole specimen</tissue>
    </source>
</reference>
<dbReference type="EMBL" id="JAZGQO010000002">
    <property type="protein sequence ID" value="KAK6192017.1"/>
    <property type="molecule type" value="Genomic_DNA"/>
</dbReference>
<evidence type="ECO:0000256" key="7">
    <source>
        <dbReference type="ARBA" id="ARBA00022989"/>
    </source>
</evidence>
<keyword evidence="3 11" id="KW-0328">Glycosyltransferase</keyword>
<dbReference type="Gene3D" id="3.90.550.50">
    <property type="match status" value="1"/>
</dbReference>
<accession>A0AAN8Q8R6</accession>